<sequence length="96" mass="10753">MRVWDDTEIAKTAVTAGGLGILGRLVYWAAHQNHHPIGWSLLWELPLALGMGWFGIGLSEWLQLTQNETYGATICVSYIGPRLFDLLLIRISETKT</sequence>
<keyword evidence="1" id="KW-0812">Transmembrane</keyword>
<keyword evidence="1" id="KW-1133">Transmembrane helix</keyword>
<feature type="transmembrane region" description="Helical" evidence="1">
    <location>
        <begin position="12"/>
        <end position="30"/>
    </location>
</feature>
<accession>A0A6J5P9J0</accession>
<evidence type="ECO:0000256" key="1">
    <source>
        <dbReference type="SAM" id="Phobius"/>
    </source>
</evidence>
<proteinExistence type="predicted"/>
<evidence type="ECO:0000313" key="2">
    <source>
        <dbReference type="EMBL" id="CAB4166071.1"/>
    </source>
</evidence>
<gene>
    <name evidence="2" type="ORF">UFOVP853_13</name>
</gene>
<feature type="transmembrane region" description="Helical" evidence="1">
    <location>
        <begin position="36"/>
        <end position="56"/>
    </location>
</feature>
<keyword evidence="1" id="KW-0472">Membrane</keyword>
<dbReference type="EMBL" id="LR796791">
    <property type="protein sequence ID" value="CAB4166071.1"/>
    <property type="molecule type" value="Genomic_DNA"/>
</dbReference>
<protein>
    <submittedName>
        <fullName evidence="2">LydA-like holin</fullName>
    </submittedName>
</protein>
<organism evidence="2">
    <name type="scientific">uncultured Caudovirales phage</name>
    <dbReference type="NCBI Taxonomy" id="2100421"/>
    <lineage>
        <taxon>Viruses</taxon>
        <taxon>Duplodnaviria</taxon>
        <taxon>Heunggongvirae</taxon>
        <taxon>Uroviricota</taxon>
        <taxon>Caudoviricetes</taxon>
        <taxon>Peduoviridae</taxon>
        <taxon>Maltschvirus</taxon>
        <taxon>Maltschvirus maltsch</taxon>
    </lineage>
</organism>
<reference evidence="2" key="1">
    <citation type="submission" date="2020-04" db="EMBL/GenBank/DDBJ databases">
        <authorList>
            <person name="Chiriac C."/>
            <person name="Salcher M."/>
            <person name="Ghai R."/>
            <person name="Kavagutti S V."/>
        </authorList>
    </citation>
    <scope>NUCLEOTIDE SEQUENCE</scope>
</reference>
<name>A0A6J5P9J0_9CAUD</name>